<feature type="domain" description="EF-hand" evidence="9">
    <location>
        <begin position="227"/>
        <end position="262"/>
    </location>
</feature>
<evidence type="ECO:0000256" key="3">
    <source>
        <dbReference type="ARBA" id="ARBA00022771"/>
    </source>
</evidence>
<dbReference type="InterPro" id="IPR043145">
    <property type="entry name" value="Znf_ZZ_sf"/>
</dbReference>
<organism evidence="10 11">
    <name type="scientific">Diversispora eburnea</name>
    <dbReference type="NCBI Taxonomy" id="1213867"/>
    <lineage>
        <taxon>Eukaryota</taxon>
        <taxon>Fungi</taxon>
        <taxon>Fungi incertae sedis</taxon>
        <taxon>Mucoromycota</taxon>
        <taxon>Glomeromycotina</taxon>
        <taxon>Glomeromycetes</taxon>
        <taxon>Diversisporales</taxon>
        <taxon>Diversisporaceae</taxon>
        <taxon>Diversispora</taxon>
    </lineage>
</organism>
<dbReference type="InterPro" id="IPR011992">
    <property type="entry name" value="EF-hand-dom_pair"/>
</dbReference>
<keyword evidence="7" id="KW-0472">Membrane</keyword>
<dbReference type="GO" id="GO:0008270">
    <property type="term" value="F:zinc ion binding"/>
    <property type="evidence" value="ECO:0007669"/>
    <property type="project" value="UniProtKB-KW"/>
</dbReference>
<dbReference type="GO" id="GO:0005509">
    <property type="term" value="F:calcium ion binding"/>
    <property type="evidence" value="ECO:0007669"/>
    <property type="project" value="InterPro"/>
</dbReference>
<accession>A0A9N8VWX4</accession>
<reference evidence="10" key="1">
    <citation type="submission" date="2021-06" db="EMBL/GenBank/DDBJ databases">
        <authorList>
            <person name="Kallberg Y."/>
            <person name="Tangrot J."/>
            <person name="Rosling A."/>
        </authorList>
    </citation>
    <scope>NUCLEOTIDE SEQUENCE</scope>
    <source>
        <strain evidence="10">AZ414A</strain>
    </source>
</reference>
<evidence type="ECO:0000256" key="7">
    <source>
        <dbReference type="SAM" id="Phobius"/>
    </source>
</evidence>
<keyword evidence="7" id="KW-1133">Transmembrane helix</keyword>
<evidence type="ECO:0000256" key="6">
    <source>
        <dbReference type="PROSITE-ProRule" id="PRU00228"/>
    </source>
</evidence>
<keyword evidence="11" id="KW-1185">Reference proteome</keyword>
<keyword evidence="3 6" id="KW-0863">Zinc-finger</keyword>
<dbReference type="Gene3D" id="1.10.238.10">
    <property type="entry name" value="EF-hand"/>
    <property type="match status" value="1"/>
</dbReference>
<keyword evidence="2" id="KW-0677">Repeat</keyword>
<dbReference type="OrthoDB" id="2122982at2759"/>
<dbReference type="SMART" id="SM00054">
    <property type="entry name" value="EFh"/>
    <property type="match status" value="3"/>
</dbReference>
<dbReference type="PROSITE" id="PS50135">
    <property type="entry name" value="ZF_ZZ_2"/>
    <property type="match status" value="1"/>
</dbReference>
<dbReference type="InterPro" id="IPR018247">
    <property type="entry name" value="EF_Hand_1_Ca_BS"/>
</dbReference>
<dbReference type="Gene3D" id="3.30.60.90">
    <property type="match status" value="1"/>
</dbReference>
<feature type="domain" description="ZZ-type" evidence="8">
    <location>
        <begin position="58"/>
        <end position="111"/>
    </location>
</feature>
<dbReference type="PROSITE" id="PS50222">
    <property type="entry name" value="EF_HAND_2"/>
    <property type="match status" value="3"/>
</dbReference>
<dbReference type="AlphaFoldDB" id="A0A9N8VWX4"/>
<evidence type="ECO:0000313" key="11">
    <source>
        <dbReference type="Proteomes" id="UP000789706"/>
    </source>
</evidence>
<protein>
    <submittedName>
        <fullName evidence="10">5207_t:CDS:1</fullName>
    </submittedName>
</protein>
<dbReference type="InterPro" id="IPR028846">
    <property type="entry name" value="Recoverin"/>
</dbReference>
<evidence type="ECO:0000256" key="5">
    <source>
        <dbReference type="ARBA" id="ARBA00022837"/>
    </source>
</evidence>
<feature type="domain" description="EF-hand" evidence="9">
    <location>
        <begin position="318"/>
        <end position="353"/>
    </location>
</feature>
<keyword evidence="1" id="KW-0479">Metal-binding</keyword>
<evidence type="ECO:0000256" key="2">
    <source>
        <dbReference type="ARBA" id="ARBA00022737"/>
    </source>
</evidence>
<dbReference type="Pfam" id="PF00569">
    <property type="entry name" value="ZZ"/>
    <property type="match status" value="1"/>
</dbReference>
<keyword evidence="4" id="KW-0862">Zinc</keyword>
<feature type="transmembrane region" description="Helical" evidence="7">
    <location>
        <begin position="6"/>
        <end position="28"/>
    </location>
</feature>
<evidence type="ECO:0000256" key="1">
    <source>
        <dbReference type="ARBA" id="ARBA00022723"/>
    </source>
</evidence>
<feature type="domain" description="EF-hand" evidence="9">
    <location>
        <begin position="191"/>
        <end position="226"/>
    </location>
</feature>
<sequence>MITIPNTFYWLCGIVSGAGLIYVAQYIYNRKPKYVKKRTEQNSSSNLINLLYSISDDQAKRGYNFVLQNPIRGVRYKCANCVDYDLCEFCEQKDDVHLNLHTFLKIKIPIPSLANPRKALLNVFYPGVGQGSHTQFTSVQRIRDLVKETQFQKAEIDALYDQFMSLVNVHDGQGGIDRSTFEYCLGPLGIEKNLLTERLWKFFDKDEDGIISFSEMVCGLSVFCKGSDEDKIKCAFKGYDLDGDELISKDEIRKVFKAYLELNHEFTKELISSIENDLTNNQISFDLSLENEINKCFNQKSFEELSNFPVIELLGEEALNEIVDKIFNNIDTYGKGFISYDEFKEYSQSIDMSLVNWFGALGSIF</sequence>
<keyword evidence="7" id="KW-0812">Transmembrane</keyword>
<evidence type="ECO:0000256" key="4">
    <source>
        <dbReference type="ARBA" id="ARBA00022833"/>
    </source>
</evidence>
<keyword evidence="5" id="KW-0106">Calcium</keyword>
<dbReference type="InterPro" id="IPR002048">
    <property type="entry name" value="EF_hand_dom"/>
</dbReference>
<dbReference type="PANTHER" id="PTHR23055">
    <property type="entry name" value="CALCIUM BINDING PROTEINS"/>
    <property type="match status" value="1"/>
</dbReference>
<dbReference type="PROSITE" id="PS00018">
    <property type="entry name" value="EF_HAND_1"/>
    <property type="match status" value="1"/>
</dbReference>
<evidence type="ECO:0000313" key="10">
    <source>
        <dbReference type="EMBL" id="CAG8463193.1"/>
    </source>
</evidence>
<dbReference type="CDD" id="cd02340">
    <property type="entry name" value="ZZ_NBR1_like"/>
    <property type="match status" value="1"/>
</dbReference>
<dbReference type="Proteomes" id="UP000789706">
    <property type="component" value="Unassembled WGS sequence"/>
</dbReference>
<dbReference type="PANTHER" id="PTHR23055:SF188">
    <property type="entry name" value="EF-HAND DOMAIN-CONTAINING PROTEIN"/>
    <property type="match status" value="1"/>
</dbReference>
<name>A0A9N8VWX4_9GLOM</name>
<gene>
    <name evidence="10" type="ORF">DEBURN_LOCUS2788</name>
</gene>
<dbReference type="InterPro" id="IPR000433">
    <property type="entry name" value="Znf_ZZ"/>
</dbReference>
<evidence type="ECO:0000259" key="9">
    <source>
        <dbReference type="PROSITE" id="PS50222"/>
    </source>
</evidence>
<dbReference type="PRINTS" id="PR00450">
    <property type="entry name" value="RECOVERIN"/>
</dbReference>
<dbReference type="EMBL" id="CAJVPK010000160">
    <property type="protein sequence ID" value="CAG8463193.1"/>
    <property type="molecule type" value="Genomic_DNA"/>
</dbReference>
<dbReference type="SUPFAM" id="SSF47473">
    <property type="entry name" value="EF-hand"/>
    <property type="match status" value="1"/>
</dbReference>
<proteinExistence type="predicted"/>
<comment type="caution">
    <text evidence="10">The sequence shown here is derived from an EMBL/GenBank/DDBJ whole genome shotgun (WGS) entry which is preliminary data.</text>
</comment>
<dbReference type="SUPFAM" id="SSF57850">
    <property type="entry name" value="RING/U-box"/>
    <property type="match status" value="1"/>
</dbReference>
<evidence type="ECO:0000259" key="8">
    <source>
        <dbReference type="PROSITE" id="PS50135"/>
    </source>
</evidence>
<dbReference type="CDD" id="cd00051">
    <property type="entry name" value="EFh"/>
    <property type="match status" value="1"/>
</dbReference>